<sequence>MHGVLKGVGVSGSNPDDSRSLGEVYHVLFLYLLRYPTRNASTSGIGIRIPAYRSIRCILSGTTDEYWDLSTQWCALILSQPPKADDPDTTQEIMDSLKESFKCLQYTRLPQPTRWQKTLFASNTDHIGSNPPMRHQEIGWRF</sequence>
<evidence type="ECO:0000313" key="2">
    <source>
        <dbReference type="Proteomes" id="UP000193689"/>
    </source>
</evidence>
<dbReference type="RefSeq" id="XP_040711602.1">
    <property type="nucleotide sequence ID" value="XM_040858792.1"/>
</dbReference>
<name>A0A1Y2DHT6_9PEZI</name>
<dbReference type="AlphaFoldDB" id="A0A1Y2DHT6"/>
<proteinExistence type="predicted"/>
<reference evidence="1 2" key="1">
    <citation type="submission" date="2016-07" db="EMBL/GenBank/DDBJ databases">
        <title>Pervasive Adenine N6-methylation of Active Genes in Fungi.</title>
        <authorList>
            <consortium name="DOE Joint Genome Institute"/>
            <person name="Mondo S.J."/>
            <person name="Dannebaum R.O."/>
            <person name="Kuo R.C."/>
            <person name="Labutti K."/>
            <person name="Haridas S."/>
            <person name="Kuo A."/>
            <person name="Salamov A."/>
            <person name="Ahrendt S.R."/>
            <person name="Lipzen A."/>
            <person name="Sullivan W."/>
            <person name="Andreopoulos W.B."/>
            <person name="Clum A."/>
            <person name="Lindquist E."/>
            <person name="Daum C."/>
            <person name="Ramamoorthy G.K."/>
            <person name="Gryganskyi A."/>
            <person name="Culley D."/>
            <person name="Magnuson J.K."/>
            <person name="James T.Y."/>
            <person name="O'Malley M.A."/>
            <person name="Stajich J.E."/>
            <person name="Spatafora J.W."/>
            <person name="Visel A."/>
            <person name="Grigoriev I.V."/>
        </authorList>
    </citation>
    <scope>NUCLEOTIDE SEQUENCE [LARGE SCALE GENOMIC DNA]</scope>
    <source>
        <strain evidence="1 2">CBS 129021</strain>
    </source>
</reference>
<accession>A0A1Y2DHT6</accession>
<dbReference type="EMBL" id="MCFJ01000015">
    <property type="protein sequence ID" value="ORY58790.1"/>
    <property type="molecule type" value="Genomic_DNA"/>
</dbReference>
<gene>
    <name evidence="1" type="ORF">BCR38DRAFT_413108</name>
</gene>
<dbReference type="Proteomes" id="UP000193689">
    <property type="component" value="Unassembled WGS sequence"/>
</dbReference>
<keyword evidence="2" id="KW-1185">Reference proteome</keyword>
<dbReference type="InParanoid" id="A0A1Y2DHT6"/>
<organism evidence="1 2">
    <name type="scientific">Pseudomassariella vexata</name>
    <dbReference type="NCBI Taxonomy" id="1141098"/>
    <lineage>
        <taxon>Eukaryota</taxon>
        <taxon>Fungi</taxon>
        <taxon>Dikarya</taxon>
        <taxon>Ascomycota</taxon>
        <taxon>Pezizomycotina</taxon>
        <taxon>Sordariomycetes</taxon>
        <taxon>Xylariomycetidae</taxon>
        <taxon>Amphisphaeriales</taxon>
        <taxon>Pseudomassariaceae</taxon>
        <taxon>Pseudomassariella</taxon>
    </lineage>
</organism>
<dbReference type="GeneID" id="63775004"/>
<evidence type="ECO:0000313" key="1">
    <source>
        <dbReference type="EMBL" id="ORY58790.1"/>
    </source>
</evidence>
<comment type="caution">
    <text evidence="1">The sequence shown here is derived from an EMBL/GenBank/DDBJ whole genome shotgun (WGS) entry which is preliminary data.</text>
</comment>
<protein>
    <submittedName>
        <fullName evidence="1">Uncharacterized protein</fullName>
    </submittedName>
</protein>